<evidence type="ECO:0000259" key="1">
    <source>
        <dbReference type="Pfam" id="PF06276"/>
    </source>
</evidence>
<dbReference type="Pfam" id="PF06276">
    <property type="entry name" value="FhuF"/>
    <property type="match status" value="1"/>
</dbReference>
<evidence type="ECO:0000313" key="3">
    <source>
        <dbReference type="Proteomes" id="UP000789833"/>
    </source>
</evidence>
<dbReference type="InterPro" id="IPR022770">
    <property type="entry name" value="IucA/IucC-like_C"/>
</dbReference>
<sequence length="249" mass="28788">MSSLTKQEFRFLEESCRFITGETEVEDTISLHDLIHNGSIDYLEKVKNVLGTDELDVAASLLMKRLGFLTVNYLLSMSAFNKTIKVDSAEIWIDSFVENNSWLPKLRYTNVEAVVAPADDREAWRLSHFDELFGGIITPLINRMAKETKVSRQTLWENIMLYVYWMYESILPNLDIEAPNQEEDFASLRKANPAIFGMRRNPAATFYKPKTYVEQHQAEIRVRTTCCYYYKTTSEGTRCSTCPLDCKIN</sequence>
<evidence type="ECO:0000313" key="2">
    <source>
        <dbReference type="EMBL" id="CAG9620809.1"/>
    </source>
</evidence>
<dbReference type="RefSeq" id="WP_230500723.1">
    <property type="nucleotide sequence ID" value="NZ_CAKJTJ010000006.1"/>
</dbReference>
<feature type="domain" description="Aerobactin siderophore biosynthesis IucA/IucC-like C-terminal" evidence="1">
    <location>
        <begin position="118"/>
        <end position="183"/>
    </location>
</feature>
<dbReference type="EMBL" id="CAKJTJ010000006">
    <property type="protein sequence ID" value="CAG9620809.1"/>
    <property type="molecule type" value="Genomic_DNA"/>
</dbReference>
<organism evidence="2 3">
    <name type="scientific">Sutcliffiella rhizosphaerae</name>
    <dbReference type="NCBI Taxonomy" id="2880967"/>
    <lineage>
        <taxon>Bacteria</taxon>
        <taxon>Bacillati</taxon>
        <taxon>Bacillota</taxon>
        <taxon>Bacilli</taxon>
        <taxon>Bacillales</taxon>
        <taxon>Bacillaceae</taxon>
        <taxon>Sutcliffiella</taxon>
    </lineage>
</organism>
<reference evidence="2 3" key="1">
    <citation type="submission" date="2021-10" db="EMBL/GenBank/DDBJ databases">
        <authorList>
            <person name="Criscuolo A."/>
        </authorList>
    </citation>
    <scope>NUCLEOTIDE SEQUENCE [LARGE SCALE GENOMIC DNA]</scope>
    <source>
        <strain evidence="3">CIP 111883</strain>
    </source>
</reference>
<name>A0ABN8A839_9BACI</name>
<dbReference type="Proteomes" id="UP000789833">
    <property type="component" value="Unassembled WGS sequence"/>
</dbReference>
<gene>
    <name evidence="2" type="ORF">BACCIP111883_01580</name>
</gene>
<proteinExistence type="predicted"/>
<protein>
    <recommendedName>
        <fullName evidence="1">Aerobactin siderophore biosynthesis IucA/IucC-like C-terminal domain-containing protein</fullName>
    </recommendedName>
</protein>
<accession>A0ABN8A839</accession>
<keyword evidence="3" id="KW-1185">Reference proteome</keyword>
<comment type="caution">
    <text evidence="2">The sequence shown here is derived from an EMBL/GenBank/DDBJ whole genome shotgun (WGS) entry which is preliminary data.</text>
</comment>